<dbReference type="PANTHER" id="PTHR36840">
    <property type="entry name" value="BLL5714 PROTEIN"/>
    <property type="match status" value="1"/>
</dbReference>
<evidence type="ECO:0000256" key="1">
    <source>
        <dbReference type="SAM" id="MobiDB-lite"/>
    </source>
</evidence>
<reference evidence="3" key="1">
    <citation type="submission" date="2020-03" db="EMBL/GenBank/DDBJ databases">
        <title>Molecular networking-based the target discovery of potent antiproliferative macrolactams: 5/6/7/16 polycyclic ansamycins and glycosylated trienomycin from Streptomyces cacaoi subsp. asoensis.</title>
        <authorList>
            <person name="Liu L.-L."/>
        </authorList>
    </citation>
    <scope>NUCLEOTIDE SEQUENCE [LARGE SCALE GENOMIC DNA]</scope>
    <source>
        <strain evidence="3">H2S5</strain>
    </source>
</reference>
<evidence type="ECO:0000313" key="3">
    <source>
        <dbReference type="EMBL" id="QJT06209.1"/>
    </source>
</evidence>
<keyword evidence="2" id="KW-0472">Membrane</keyword>
<feature type="transmembrane region" description="Helical" evidence="2">
    <location>
        <begin position="153"/>
        <end position="172"/>
    </location>
</feature>
<feature type="transmembrane region" description="Helical" evidence="2">
    <location>
        <begin position="317"/>
        <end position="340"/>
    </location>
</feature>
<dbReference type="AlphaFoldDB" id="A0A6M4X1S2"/>
<sequence>MESEQYGPPQGVPPTGARTAPASSRVTTFELFFDLVYVFTLTQITQYMAHHHTGTGVLHGMLLLALVWFSWSAYAWLGNQARADRGVVRAGMAFAMAGVFVVALTVPEAWDDLPGGLNGPLVLACAYLFVRVVHLVLYSVLARGDSGLLRQIAVSWPPVLAGSGLLIAGAAVGGRWQTALFAVAIAVDWGGVYATSRRGSWRIHSARYFAERHELFIIIAIGESLLAMGAGATDHPVGAGLLAAGVLGVAAATGLWWLYFDLATLIGERQLDKAQGQTRLSLAVNAYGYAHFPVTAGVVLTALGIEGVVAHADDDKVLGGFYAWALCGGAALYLAGLLLFGRIMLNVWGGFRLTALGLLLAGIPAAAALPPVPALAGVVVILAAVAAAETRWYAELRRHVGR</sequence>
<dbReference type="InterPro" id="IPR010640">
    <property type="entry name" value="Low_temperature_requirement_A"/>
</dbReference>
<feature type="region of interest" description="Disordered" evidence="1">
    <location>
        <begin position="1"/>
        <end position="20"/>
    </location>
</feature>
<keyword evidence="4" id="KW-1185">Reference proteome</keyword>
<keyword evidence="2" id="KW-1133">Transmembrane helix</keyword>
<feature type="transmembrane region" description="Helical" evidence="2">
    <location>
        <begin position="239"/>
        <end position="259"/>
    </location>
</feature>
<feature type="transmembrane region" description="Helical" evidence="2">
    <location>
        <begin position="215"/>
        <end position="233"/>
    </location>
</feature>
<dbReference type="Pfam" id="PF06772">
    <property type="entry name" value="LtrA"/>
    <property type="match status" value="1"/>
</dbReference>
<accession>A0A6M4X1S2</accession>
<feature type="transmembrane region" description="Helical" evidence="2">
    <location>
        <begin position="374"/>
        <end position="394"/>
    </location>
</feature>
<proteinExistence type="predicted"/>
<gene>
    <name evidence="3" type="ORF">G9272_42720</name>
</gene>
<dbReference type="EMBL" id="CP049838">
    <property type="protein sequence ID" value="QJT06209.1"/>
    <property type="molecule type" value="Genomic_DNA"/>
</dbReference>
<dbReference type="Proteomes" id="UP000502665">
    <property type="component" value="Chromosome"/>
</dbReference>
<evidence type="ECO:0000313" key="4">
    <source>
        <dbReference type="Proteomes" id="UP000502665"/>
    </source>
</evidence>
<feature type="transmembrane region" description="Helical" evidence="2">
    <location>
        <begin position="178"/>
        <end position="195"/>
    </location>
</feature>
<dbReference type="PANTHER" id="PTHR36840:SF1">
    <property type="entry name" value="BLL5714 PROTEIN"/>
    <property type="match status" value="1"/>
</dbReference>
<feature type="transmembrane region" description="Helical" evidence="2">
    <location>
        <begin position="121"/>
        <end position="141"/>
    </location>
</feature>
<dbReference type="RefSeq" id="WP_171401526.1">
    <property type="nucleotide sequence ID" value="NZ_CP049838.1"/>
</dbReference>
<feature type="transmembrane region" description="Helical" evidence="2">
    <location>
        <begin position="347"/>
        <end position="368"/>
    </location>
</feature>
<keyword evidence="2" id="KW-0812">Transmembrane</keyword>
<protein>
    <submittedName>
        <fullName evidence="3">Low temperature requirement protein A</fullName>
    </submittedName>
</protein>
<feature type="transmembrane region" description="Helical" evidence="2">
    <location>
        <begin position="280"/>
        <end position="305"/>
    </location>
</feature>
<organism evidence="3 4">
    <name type="scientific">Streptomyces asoensis</name>
    <dbReference type="NCBI Taxonomy" id="249586"/>
    <lineage>
        <taxon>Bacteria</taxon>
        <taxon>Bacillati</taxon>
        <taxon>Actinomycetota</taxon>
        <taxon>Actinomycetes</taxon>
        <taxon>Kitasatosporales</taxon>
        <taxon>Streptomycetaceae</taxon>
        <taxon>Streptomyces</taxon>
    </lineage>
</organism>
<evidence type="ECO:0000256" key="2">
    <source>
        <dbReference type="SAM" id="Phobius"/>
    </source>
</evidence>
<name>A0A6M4X1S2_9ACTN</name>
<feature type="transmembrane region" description="Helical" evidence="2">
    <location>
        <begin position="57"/>
        <end position="77"/>
    </location>
</feature>
<feature type="transmembrane region" description="Helical" evidence="2">
    <location>
        <begin position="86"/>
        <end position="106"/>
    </location>
</feature>